<gene>
    <name evidence="5" type="ORF">CTOB1V02_LOCUS11560</name>
</gene>
<protein>
    <submittedName>
        <fullName evidence="5">Uncharacterized protein</fullName>
    </submittedName>
</protein>
<dbReference type="OrthoDB" id="26401at2759"/>
<dbReference type="GO" id="GO:0060090">
    <property type="term" value="F:molecular adaptor activity"/>
    <property type="evidence" value="ECO:0007669"/>
    <property type="project" value="TreeGrafter"/>
</dbReference>
<keyword evidence="3" id="KW-0498">Mitosis</keyword>
<evidence type="ECO:0000256" key="2">
    <source>
        <dbReference type="ARBA" id="ARBA00022618"/>
    </source>
</evidence>
<dbReference type="GO" id="GO:0031145">
    <property type="term" value="P:anaphase-promoting complex-dependent catabolic process"/>
    <property type="evidence" value="ECO:0007669"/>
    <property type="project" value="TreeGrafter"/>
</dbReference>
<dbReference type="EMBL" id="OB666858">
    <property type="protein sequence ID" value="CAD7233741.1"/>
    <property type="molecule type" value="Genomic_DNA"/>
</dbReference>
<evidence type="ECO:0000256" key="3">
    <source>
        <dbReference type="ARBA" id="ARBA00022776"/>
    </source>
</evidence>
<evidence type="ECO:0000256" key="4">
    <source>
        <dbReference type="ARBA" id="ARBA00023306"/>
    </source>
</evidence>
<dbReference type="GO" id="GO:0005680">
    <property type="term" value="C:anaphase-promoting complex"/>
    <property type="evidence" value="ECO:0007669"/>
    <property type="project" value="InterPro"/>
</dbReference>
<dbReference type="GO" id="GO:0070979">
    <property type="term" value="P:protein K11-linked ubiquitination"/>
    <property type="evidence" value="ECO:0007669"/>
    <property type="project" value="TreeGrafter"/>
</dbReference>
<dbReference type="AlphaFoldDB" id="A0A7R8ZTE5"/>
<dbReference type="GO" id="GO:0007091">
    <property type="term" value="P:metaphase/anaphase transition of mitotic cell cycle"/>
    <property type="evidence" value="ECO:0007669"/>
    <property type="project" value="TreeGrafter"/>
</dbReference>
<organism evidence="5">
    <name type="scientific">Cyprideis torosa</name>
    <dbReference type="NCBI Taxonomy" id="163714"/>
    <lineage>
        <taxon>Eukaryota</taxon>
        <taxon>Metazoa</taxon>
        <taxon>Ecdysozoa</taxon>
        <taxon>Arthropoda</taxon>
        <taxon>Crustacea</taxon>
        <taxon>Oligostraca</taxon>
        <taxon>Ostracoda</taxon>
        <taxon>Podocopa</taxon>
        <taxon>Podocopida</taxon>
        <taxon>Cytherocopina</taxon>
        <taxon>Cytheroidea</taxon>
        <taxon>Cytherideidae</taxon>
        <taxon>Cyprideis</taxon>
    </lineage>
</organism>
<evidence type="ECO:0000256" key="1">
    <source>
        <dbReference type="ARBA" id="ARBA00010547"/>
    </source>
</evidence>
<accession>A0A7R8ZTE5</accession>
<dbReference type="PANTHER" id="PTHR12827:SF3">
    <property type="entry name" value="ANAPHASE-PROMOTING COMPLEX SUBUNIT 1"/>
    <property type="match status" value="1"/>
</dbReference>
<dbReference type="InterPro" id="IPR011989">
    <property type="entry name" value="ARM-like"/>
</dbReference>
<dbReference type="GO" id="GO:0051301">
    <property type="term" value="P:cell division"/>
    <property type="evidence" value="ECO:0007669"/>
    <property type="project" value="UniProtKB-KW"/>
</dbReference>
<dbReference type="InterPro" id="IPR024990">
    <property type="entry name" value="Apc1"/>
</dbReference>
<keyword evidence="2" id="KW-0132">Cell division</keyword>
<keyword evidence="4" id="KW-0131">Cell cycle</keyword>
<proteinExistence type="inferred from homology"/>
<dbReference type="PANTHER" id="PTHR12827">
    <property type="entry name" value="MEIOTIC CHECKPOINT REGULATOR TSG24 FAMILY MEMBER"/>
    <property type="match status" value="1"/>
</dbReference>
<comment type="similarity">
    <text evidence="1">Belongs to the APC1 family.</text>
</comment>
<reference evidence="5" key="1">
    <citation type="submission" date="2020-11" db="EMBL/GenBank/DDBJ databases">
        <authorList>
            <person name="Tran Van P."/>
        </authorList>
    </citation>
    <scope>NUCLEOTIDE SEQUENCE</scope>
</reference>
<evidence type="ECO:0000313" key="5">
    <source>
        <dbReference type="EMBL" id="CAD7233741.1"/>
    </source>
</evidence>
<dbReference type="Gene3D" id="1.25.10.10">
    <property type="entry name" value="Leucine-rich Repeat Variant"/>
    <property type="match status" value="2"/>
</dbReference>
<name>A0A7R8ZTE5_9CRUS</name>
<sequence>MVSGDKHYLEIETENKNTGFLYVNFQLCALLTGLSYPRLVNFRDPTCTKLEDDRQLEVAMLDYIISLLCAVGADELWLASIPVCLSLPLSWLLAGQGADMMMSLSPQLHELFGRPDKACLLYRHFEALLEVPGRETVLTRKAISSAGGGSNTVLSNAEKKKQFVWVDSTGVDGTRATYDPVSMHLWPDDQRLVHVGEFLCSSSPVEICIPRRQGQTDSEYTDAQEDHLFLVAQRTMALPVGRALFTYGSLNTSSLITLNMFVPTLNLKGVIPPRFNVLEFGHPDMATDIEFWPQFHNSVAAGLRVLPGVNFKFSVRTYDPNPTFESGGTVLGYGLNGHLRDLHAVYIHDLLIRGDERTTIGTLLGVSASHFGDSRFQASKMLSCHNSALLPPTSTELDIPPSVQNAAIFGVGLVFFGTGHRLFLDAALLEICKPPGPELENSLDRESYALSAGFAMGMIGFGMGESYLNEPVTVNRPERIFETLYRYIHGGKRTMLKSVEKDRYRGASYQIKETGDVNTDVTCPGATMALGMLFFDTGNEWVTHALRLPDTAYALRKRRPDHLMLWTIARNLVQWSDIKAELSWVVNQTSKSITQPQRTIQTISDLLDLKSDLVDFFTLAGACFVLGLRFAGSGNEEAFELTMGIVEEFVCMLNRKQDSSTDLEHALRSNIKNFLNVFIIAPAMIMAGRGELRVLRLVRVLRRFRGNNRVLGTNYGRHMVLHMALGLTFLGKGRFSLAAHPKGVASMLAAFYPIYPQTSSDNR</sequence>